<feature type="transmembrane region" description="Helical" evidence="7">
    <location>
        <begin position="28"/>
        <end position="48"/>
    </location>
</feature>
<sequence length="86" mass="9121">MLSFIWMCLIGLVAGALAKLIMPGRDPGGIFITMLLGIAGSIVAGFLGRTLGWYREGDSAGLIMSVVGAILLLWVYRMFRKGSTAG</sequence>
<dbReference type="RefSeq" id="WP_194452850.1">
    <property type="nucleotide sequence ID" value="NZ_CP063849.1"/>
</dbReference>
<proteinExistence type="inferred from homology"/>
<protein>
    <submittedName>
        <fullName evidence="8">GlsB/YeaQ/YmgE family stress response membrane protein</fullName>
    </submittedName>
</protein>
<dbReference type="KEGG" id="pfer:IRI77_14985"/>
<dbReference type="PANTHER" id="PTHR33884">
    <property type="entry name" value="UPF0410 PROTEIN YMGE"/>
    <property type="match status" value="1"/>
</dbReference>
<feature type="transmembrane region" description="Helical" evidence="7">
    <location>
        <begin position="60"/>
        <end position="79"/>
    </location>
</feature>
<keyword evidence="4 7" id="KW-0812">Transmembrane</keyword>
<comment type="similarity">
    <text evidence="2">Belongs to the UPF0410 family.</text>
</comment>
<evidence type="ECO:0000313" key="8">
    <source>
        <dbReference type="EMBL" id="QOY91196.1"/>
    </source>
</evidence>
<reference evidence="8 9" key="1">
    <citation type="submission" date="2020-10" db="EMBL/GenBank/DDBJ databases">
        <title>Complete genome sequence of Paludibaculum fermentans P105T, a facultatively anaerobic acidobacterium capable of dissimilatory Fe(III) reduction.</title>
        <authorList>
            <person name="Dedysh S.N."/>
            <person name="Beletsky A.V."/>
            <person name="Kulichevskaya I.S."/>
            <person name="Mardanov A.V."/>
            <person name="Ravin N.V."/>
        </authorList>
    </citation>
    <scope>NUCLEOTIDE SEQUENCE [LARGE SCALE GENOMIC DNA]</scope>
    <source>
        <strain evidence="8 9">P105</strain>
    </source>
</reference>
<dbReference type="Proteomes" id="UP000593892">
    <property type="component" value="Chromosome"/>
</dbReference>
<dbReference type="PANTHER" id="PTHR33884:SF7">
    <property type="entry name" value="BSL8023 PROTEIN"/>
    <property type="match status" value="1"/>
</dbReference>
<organism evidence="8 9">
    <name type="scientific">Paludibaculum fermentans</name>
    <dbReference type="NCBI Taxonomy" id="1473598"/>
    <lineage>
        <taxon>Bacteria</taxon>
        <taxon>Pseudomonadati</taxon>
        <taxon>Acidobacteriota</taxon>
        <taxon>Terriglobia</taxon>
        <taxon>Bryobacterales</taxon>
        <taxon>Bryobacteraceae</taxon>
        <taxon>Paludibaculum</taxon>
    </lineage>
</organism>
<evidence type="ECO:0000256" key="7">
    <source>
        <dbReference type="SAM" id="Phobius"/>
    </source>
</evidence>
<dbReference type="Gene3D" id="1.10.3470.10">
    <property type="entry name" value="ABC transporter involved in vitamin B12 uptake, BtuC"/>
    <property type="match status" value="1"/>
</dbReference>
<evidence type="ECO:0000256" key="4">
    <source>
        <dbReference type="ARBA" id="ARBA00022692"/>
    </source>
</evidence>
<evidence type="ECO:0000256" key="5">
    <source>
        <dbReference type="ARBA" id="ARBA00022989"/>
    </source>
</evidence>
<keyword evidence="5 7" id="KW-1133">Transmembrane helix</keyword>
<keyword evidence="6 7" id="KW-0472">Membrane</keyword>
<dbReference type="GO" id="GO:0005886">
    <property type="term" value="C:plasma membrane"/>
    <property type="evidence" value="ECO:0007669"/>
    <property type="project" value="UniProtKB-SubCell"/>
</dbReference>
<accession>A0A7S7NWT7</accession>
<name>A0A7S7NWT7_PALFE</name>
<dbReference type="SUPFAM" id="SSF81345">
    <property type="entry name" value="ABC transporter involved in vitamin B12 uptake, BtuC"/>
    <property type="match status" value="1"/>
</dbReference>
<dbReference type="InterPro" id="IPR007341">
    <property type="entry name" value="Transgly_assoc"/>
</dbReference>
<keyword evidence="9" id="KW-1185">Reference proteome</keyword>
<evidence type="ECO:0000256" key="3">
    <source>
        <dbReference type="ARBA" id="ARBA00022475"/>
    </source>
</evidence>
<evidence type="ECO:0000256" key="2">
    <source>
        <dbReference type="ARBA" id="ARBA00011006"/>
    </source>
</evidence>
<keyword evidence="3" id="KW-1003">Cell membrane</keyword>
<gene>
    <name evidence="8" type="ORF">IRI77_14985</name>
</gene>
<dbReference type="AlphaFoldDB" id="A0A7S7NWT7"/>
<evidence type="ECO:0000313" key="9">
    <source>
        <dbReference type="Proteomes" id="UP000593892"/>
    </source>
</evidence>
<evidence type="ECO:0000256" key="1">
    <source>
        <dbReference type="ARBA" id="ARBA00004651"/>
    </source>
</evidence>
<dbReference type="Pfam" id="PF04226">
    <property type="entry name" value="Transgly_assoc"/>
    <property type="match status" value="1"/>
</dbReference>
<evidence type="ECO:0000256" key="6">
    <source>
        <dbReference type="ARBA" id="ARBA00023136"/>
    </source>
</evidence>
<comment type="subcellular location">
    <subcellularLocation>
        <location evidence="1">Cell membrane</location>
        <topology evidence="1">Multi-pass membrane protein</topology>
    </subcellularLocation>
</comment>
<dbReference type="InterPro" id="IPR037294">
    <property type="entry name" value="ABC_BtuC-like"/>
</dbReference>
<dbReference type="EMBL" id="CP063849">
    <property type="protein sequence ID" value="QOY91196.1"/>
    <property type="molecule type" value="Genomic_DNA"/>
</dbReference>